<feature type="transmembrane region" description="Helical" evidence="6">
    <location>
        <begin position="379"/>
        <end position="397"/>
    </location>
</feature>
<keyword evidence="3 6" id="KW-0812">Transmembrane</keyword>
<feature type="domain" description="Major facilitator superfamily associated" evidence="7">
    <location>
        <begin position="8"/>
        <end position="471"/>
    </location>
</feature>
<dbReference type="InterPro" id="IPR024989">
    <property type="entry name" value="MFS_assoc_dom"/>
</dbReference>
<keyword evidence="9" id="KW-1185">Reference proteome</keyword>
<comment type="subcellular location">
    <subcellularLocation>
        <location evidence="1">Membrane</location>
        <topology evidence="1">Multi-pass membrane protein</topology>
    </subcellularLocation>
</comment>
<feature type="transmembrane region" description="Helical" evidence="6">
    <location>
        <begin position="263"/>
        <end position="281"/>
    </location>
</feature>
<feature type="transmembrane region" description="Helical" evidence="6">
    <location>
        <begin position="403"/>
        <end position="427"/>
    </location>
</feature>
<dbReference type="InterPro" id="IPR051717">
    <property type="entry name" value="MFS_MFSD6"/>
</dbReference>
<dbReference type="STRING" id="471704.A0A195EJZ4"/>
<evidence type="ECO:0000256" key="5">
    <source>
        <dbReference type="ARBA" id="ARBA00023136"/>
    </source>
</evidence>
<dbReference type="PANTHER" id="PTHR16172:SF37">
    <property type="entry name" value="RE36877P"/>
    <property type="match status" value="1"/>
</dbReference>
<feature type="transmembrane region" description="Helical" evidence="6">
    <location>
        <begin position="352"/>
        <end position="372"/>
    </location>
</feature>
<dbReference type="Gene3D" id="1.20.1250.20">
    <property type="entry name" value="MFS general substrate transporter like domains"/>
    <property type="match status" value="4"/>
</dbReference>
<feature type="transmembrane region" description="Helical" evidence="6">
    <location>
        <begin position="192"/>
        <end position="213"/>
    </location>
</feature>
<dbReference type="EMBL" id="KQ978782">
    <property type="protein sequence ID" value="KYN28461.1"/>
    <property type="molecule type" value="Genomic_DNA"/>
</dbReference>
<feature type="transmembrane region" description="Helical" evidence="6">
    <location>
        <begin position="856"/>
        <end position="879"/>
    </location>
</feature>
<feature type="transmembrane region" description="Helical" evidence="6">
    <location>
        <begin position="827"/>
        <end position="844"/>
    </location>
</feature>
<keyword evidence="4 6" id="KW-1133">Transmembrane helix</keyword>
<organism evidence="8 9">
    <name type="scientific">Trachymyrmex cornetzi</name>
    <dbReference type="NCBI Taxonomy" id="471704"/>
    <lineage>
        <taxon>Eukaryota</taxon>
        <taxon>Metazoa</taxon>
        <taxon>Ecdysozoa</taxon>
        <taxon>Arthropoda</taxon>
        <taxon>Hexapoda</taxon>
        <taxon>Insecta</taxon>
        <taxon>Pterygota</taxon>
        <taxon>Neoptera</taxon>
        <taxon>Endopterygota</taxon>
        <taxon>Hymenoptera</taxon>
        <taxon>Apocrita</taxon>
        <taxon>Aculeata</taxon>
        <taxon>Formicoidea</taxon>
        <taxon>Formicidae</taxon>
        <taxon>Myrmicinae</taxon>
        <taxon>Trachymyrmex</taxon>
    </lineage>
</organism>
<name>A0A195EJZ4_9HYME</name>
<evidence type="ECO:0000256" key="4">
    <source>
        <dbReference type="ARBA" id="ARBA00022989"/>
    </source>
</evidence>
<sequence>MKINYVLLPLKAHYFFFHAAMAAIFPFLPVYGKQLGVSPLIMGSITAILPIVYMITKPTIGFIMDYFQTQKKLIFMFILVVSYGSCILIYFLPPLPGPMIPDHHIYLFLFKNSTALLCDTKNTKCHWTCRDTKFSVRLSFYATSSENEAVISPNTTCLLNFNETALCQGTENCNVTCDNFENDYCLYTSTTFWGFVFLMSLGTIGIVTSFNINNAICFEVLGKGEQMKYGKQRIWGEISYGLVGFLVGYIIDIWSQGKIYKTYTPAFLFAFIFISIDLLCCKNLKLPRISRSANICANIYALSKYKSIIIFFCFAVIVGAIDGYIIFFLLWYEEDLAIKTGYMDKIKLIEGLTVAAEAFGCVIFLPLSGRILNKFGYGYTFNLSLVFYVLRLGLISIVPTPWWIVLIEFLLLGLSYTLSYVTTIAFADVISSSSVSVSVQGIMSGLKEGFGFAIGNLVGSMLLKKFGGALTLQIFSIFAAFCALVYFALYITYLKHKLPTGAIFPFLSVYGKQLGISPLIMGSIGAILPILFMIAKPIFGFIMDYFQTQKKLIFMALITISSSCYILIYFLPSSPGPIVLDHQFQNVSCAYLPFCGIDSNFPTALCENTRNITCHWICKDTNLSVPLSFQYAAGKEVVISPNTSCLININDTLLCQKEFKDNYNCNVICDNFENNHYLYTSITFWGFVLLMALGSTGKGEEMKYGRQHVWGDIGLGLAGFLTGYTIDVWSQGKIYKTYTSAFLLVFIFTCIDLICCKKLKLPIISRSSHIFTDVCTLLKFKSTVIFLFFDTICGAFDGYMLSFMFWYEEDLAIKTGYMDKIKLIEGITIATEAFSCAIFMHLSGKILEKLGYGYTFTLFLVFYSLRLGLISVVPTPWWIVPIEFLTIGPSYILCHVTSVAYANVISSSNVSISIQGIISGMKDGFGRSIGSLVGSIFLKKFGGTQNNVEWKKPDDARKHCVVAE</sequence>
<feature type="transmembrane region" description="Helical" evidence="6">
    <location>
        <begin position="738"/>
        <end position="756"/>
    </location>
</feature>
<accession>A0A195EJZ4</accession>
<evidence type="ECO:0000256" key="1">
    <source>
        <dbReference type="ARBA" id="ARBA00004141"/>
    </source>
</evidence>
<dbReference type="AlphaFoldDB" id="A0A195EJZ4"/>
<feature type="transmembrane region" description="Helical" evidence="6">
    <location>
        <begin position="513"/>
        <end position="532"/>
    </location>
</feature>
<evidence type="ECO:0000256" key="6">
    <source>
        <dbReference type="SAM" id="Phobius"/>
    </source>
</evidence>
<protein>
    <submittedName>
        <fullName evidence="8">Major facilitator superfamily domain-containing protein 6</fullName>
    </submittedName>
</protein>
<feature type="transmembrane region" description="Helical" evidence="6">
    <location>
        <begin position="73"/>
        <end position="92"/>
    </location>
</feature>
<evidence type="ECO:0000313" key="9">
    <source>
        <dbReference type="Proteomes" id="UP000078492"/>
    </source>
</evidence>
<feature type="transmembrane region" description="Helical" evidence="6">
    <location>
        <begin position="234"/>
        <end position="251"/>
    </location>
</feature>
<feature type="domain" description="Major facilitator superfamily associated" evidence="7">
    <location>
        <begin position="500"/>
        <end position="942"/>
    </location>
</feature>
<evidence type="ECO:0000313" key="8">
    <source>
        <dbReference type="EMBL" id="KYN28461.1"/>
    </source>
</evidence>
<evidence type="ECO:0000259" key="7">
    <source>
        <dbReference type="Pfam" id="PF12832"/>
    </source>
</evidence>
<dbReference type="SUPFAM" id="SSF103473">
    <property type="entry name" value="MFS general substrate transporter"/>
    <property type="match status" value="2"/>
</dbReference>
<dbReference type="Proteomes" id="UP000078492">
    <property type="component" value="Unassembled WGS sequence"/>
</dbReference>
<evidence type="ECO:0000256" key="2">
    <source>
        <dbReference type="ARBA" id="ARBA00005241"/>
    </source>
</evidence>
<feature type="transmembrane region" description="Helical" evidence="6">
    <location>
        <begin position="552"/>
        <end position="571"/>
    </location>
</feature>
<feature type="transmembrane region" description="Helical" evidence="6">
    <location>
        <begin position="308"/>
        <end position="332"/>
    </location>
</feature>
<feature type="transmembrane region" description="Helical" evidence="6">
    <location>
        <begin position="677"/>
        <end position="697"/>
    </location>
</feature>
<dbReference type="PANTHER" id="PTHR16172">
    <property type="entry name" value="MAJOR FACILITATOR SUPERFAMILY DOMAIN-CONTAINING PROTEIN 6-LIKE"/>
    <property type="match status" value="1"/>
</dbReference>
<keyword evidence="5 6" id="KW-0472">Membrane</keyword>
<gene>
    <name evidence="8" type="ORF">ALC57_02188</name>
</gene>
<dbReference type="Pfam" id="PF12832">
    <property type="entry name" value="MFS_1_like"/>
    <property type="match status" value="2"/>
</dbReference>
<feature type="transmembrane region" description="Helical" evidence="6">
    <location>
        <begin position="784"/>
        <end position="807"/>
    </location>
</feature>
<evidence type="ECO:0000256" key="3">
    <source>
        <dbReference type="ARBA" id="ARBA00022692"/>
    </source>
</evidence>
<feature type="transmembrane region" description="Helical" evidence="6">
    <location>
        <begin position="709"/>
        <end position="726"/>
    </location>
</feature>
<reference evidence="8 9" key="1">
    <citation type="submission" date="2015-09" db="EMBL/GenBank/DDBJ databases">
        <title>Trachymyrmex cornetzi WGS genome.</title>
        <authorList>
            <person name="Nygaard S."/>
            <person name="Hu H."/>
            <person name="Boomsma J."/>
            <person name="Zhang G."/>
        </authorList>
    </citation>
    <scope>NUCLEOTIDE SEQUENCE [LARGE SCALE GENOMIC DNA]</scope>
    <source>
        <strain evidence="8">Tcor2-1</strain>
        <tissue evidence="8">Whole body</tissue>
    </source>
</reference>
<feature type="transmembrane region" description="Helical" evidence="6">
    <location>
        <begin position="37"/>
        <end position="53"/>
    </location>
</feature>
<feature type="transmembrane region" description="Helical" evidence="6">
    <location>
        <begin position="12"/>
        <end position="31"/>
    </location>
</feature>
<dbReference type="GO" id="GO:0016020">
    <property type="term" value="C:membrane"/>
    <property type="evidence" value="ECO:0007669"/>
    <property type="project" value="UniProtKB-SubCell"/>
</dbReference>
<comment type="similarity">
    <text evidence="2">Belongs to the major facilitator superfamily. MFSD6 family.</text>
</comment>
<feature type="transmembrane region" description="Helical" evidence="6">
    <location>
        <begin position="470"/>
        <end position="493"/>
    </location>
</feature>
<dbReference type="InterPro" id="IPR036259">
    <property type="entry name" value="MFS_trans_sf"/>
</dbReference>
<proteinExistence type="inferred from homology"/>